<protein>
    <submittedName>
        <fullName evidence="3">Rapamycin-insensitive companion of mTOR, domain 5 domain-containing protein</fullName>
    </submittedName>
</protein>
<evidence type="ECO:0000313" key="3">
    <source>
        <dbReference type="EMBL" id="KAI1706027.1"/>
    </source>
</evidence>
<dbReference type="Proteomes" id="UP001201812">
    <property type="component" value="Unassembled WGS sequence"/>
</dbReference>
<organism evidence="3 4">
    <name type="scientific">Ditylenchus destructor</name>
    <dbReference type="NCBI Taxonomy" id="166010"/>
    <lineage>
        <taxon>Eukaryota</taxon>
        <taxon>Metazoa</taxon>
        <taxon>Ecdysozoa</taxon>
        <taxon>Nematoda</taxon>
        <taxon>Chromadorea</taxon>
        <taxon>Rhabditida</taxon>
        <taxon>Tylenchina</taxon>
        <taxon>Tylenchomorpha</taxon>
        <taxon>Sphaerularioidea</taxon>
        <taxon>Anguinidae</taxon>
        <taxon>Anguininae</taxon>
        <taxon>Ditylenchus</taxon>
    </lineage>
</organism>
<dbReference type="Pfam" id="PF14666">
    <property type="entry name" value="RICTOR_M"/>
    <property type="match status" value="1"/>
</dbReference>
<dbReference type="SMART" id="SM01310">
    <property type="entry name" value="RICTOR_V"/>
    <property type="match status" value="1"/>
</dbReference>
<feature type="region of interest" description="Disordered" evidence="1">
    <location>
        <begin position="364"/>
        <end position="399"/>
    </location>
</feature>
<dbReference type="Pfam" id="PF14668">
    <property type="entry name" value="RICTOR_V"/>
    <property type="match status" value="1"/>
</dbReference>
<reference evidence="3" key="1">
    <citation type="submission" date="2022-01" db="EMBL/GenBank/DDBJ databases">
        <title>Genome Sequence Resource for Two Populations of Ditylenchus destructor, the Migratory Endoparasitic Phytonematode.</title>
        <authorList>
            <person name="Zhang H."/>
            <person name="Lin R."/>
            <person name="Xie B."/>
        </authorList>
    </citation>
    <scope>NUCLEOTIDE SEQUENCE</scope>
    <source>
        <strain evidence="3">BazhouSP</strain>
    </source>
</reference>
<dbReference type="GO" id="GO:0031932">
    <property type="term" value="C:TORC2 complex"/>
    <property type="evidence" value="ECO:0007669"/>
    <property type="project" value="InterPro"/>
</dbReference>
<dbReference type="InterPro" id="IPR029452">
    <property type="entry name" value="RICTOR_V"/>
</dbReference>
<accession>A0AAD4MT70</accession>
<sequence>MRKWESAEKDYELFDLVLNSVSIEYVKLIVTSLDYSRQGVTRGILQSALSSKDEAVRKWSTKFLNTLASGLAGEEAREFGFILAIQQLADPSVKIFRLAAKLLLNWMPRVKFDLLGDYGRFLEAFFFTDEQNVLESGEMAGAALRYWMEEFNETYLSFIEEEMRFITLNVKRSVGGTFARMSYEKSEKQTLRAPLHLFGCLMIHRTGQELILRHKIVQKLLEIVVHDFRGKHSESVTSKSYRGKEIECRKVKAALLAMGQIIGNIGEDSIFEPKIMTQALALICEFAEECSWLSVRGTAFWALNIAGGSDFGLNKLAELGWEGPRNTDIIKSIQRSRSSTQNDFVRNRNESVLQLRSRMSSVLQSNQKSSSVGHGIQSRRVVSESHSANNGSDTVALKRSQSMKTAAPIKSESCYVFLTEKTNANRLRLPSVRPSRANSQVGWKQQITQDDISIPPSYTDAQMLTSKAIIDELQLAYQMHLNYSDDNTLASAASMRSPRQYSRHPILFPQDPGKIQEKIESDLSFYFLSDNEQNSLVTYKGLINEGEDNMSVEDDEDQVYRRQKINYKVLFQDRVATGQPRPILYLPSQQVGRMCFDIFGSSKKVKRKMLHPSSNTSQHCKWRCLHCAKTSKETSIDCAIDETVKNDYERERQEIMSIVDALLKAREPSNEIKLLRIYAKSRAFEHPCLFSDVLQLIGASGFTLKHRKLLYQLFAKVQL</sequence>
<comment type="caution">
    <text evidence="3">The sequence shown here is derived from an EMBL/GenBank/DDBJ whole genome shotgun (WGS) entry which is preliminary data.</text>
</comment>
<dbReference type="GO" id="GO:0043539">
    <property type="term" value="F:protein serine/threonine kinase activator activity"/>
    <property type="evidence" value="ECO:0007669"/>
    <property type="project" value="TreeGrafter"/>
</dbReference>
<dbReference type="InterPro" id="IPR016024">
    <property type="entry name" value="ARM-type_fold"/>
</dbReference>
<feature type="domain" description="Rapamycin-insensitive companion of mTOR" evidence="2">
    <location>
        <begin position="248"/>
        <end position="323"/>
    </location>
</feature>
<evidence type="ECO:0000256" key="1">
    <source>
        <dbReference type="SAM" id="MobiDB-lite"/>
    </source>
</evidence>
<name>A0AAD4MT70_9BILA</name>
<dbReference type="AlphaFoldDB" id="A0AAD4MT70"/>
<dbReference type="PANTHER" id="PTHR13298:SF11">
    <property type="entry name" value="RAPAMYCIN-INSENSITIVE COMPANION OF MTOR"/>
    <property type="match status" value="1"/>
</dbReference>
<dbReference type="GO" id="GO:0051897">
    <property type="term" value="P:positive regulation of phosphatidylinositol 3-kinase/protein kinase B signal transduction"/>
    <property type="evidence" value="ECO:0007669"/>
    <property type="project" value="TreeGrafter"/>
</dbReference>
<dbReference type="GO" id="GO:0038203">
    <property type="term" value="P:TORC2 signaling"/>
    <property type="evidence" value="ECO:0007669"/>
    <property type="project" value="TreeGrafter"/>
</dbReference>
<gene>
    <name evidence="3" type="ORF">DdX_13255</name>
</gene>
<evidence type="ECO:0000259" key="2">
    <source>
        <dbReference type="SMART" id="SM01310"/>
    </source>
</evidence>
<evidence type="ECO:0000313" key="4">
    <source>
        <dbReference type="Proteomes" id="UP001201812"/>
    </source>
</evidence>
<dbReference type="InterPro" id="IPR028268">
    <property type="entry name" value="Pianissimo_fam"/>
</dbReference>
<proteinExistence type="predicted"/>
<dbReference type="EMBL" id="JAKKPZ010000051">
    <property type="protein sequence ID" value="KAI1706027.1"/>
    <property type="molecule type" value="Genomic_DNA"/>
</dbReference>
<dbReference type="PANTHER" id="PTHR13298">
    <property type="entry name" value="CYTOSOLIC REGULATOR PIANISSIMO"/>
    <property type="match status" value="1"/>
</dbReference>
<keyword evidence="4" id="KW-1185">Reference proteome</keyword>
<dbReference type="SUPFAM" id="SSF48371">
    <property type="entry name" value="ARM repeat"/>
    <property type="match status" value="1"/>
</dbReference>
<feature type="compositionally biased region" description="Polar residues" evidence="1">
    <location>
        <begin position="384"/>
        <end position="399"/>
    </location>
</feature>
<dbReference type="InterPro" id="IPR029451">
    <property type="entry name" value="RICTOR_M"/>
</dbReference>